<feature type="transmembrane region" description="Helical" evidence="6">
    <location>
        <begin position="255"/>
        <end position="283"/>
    </location>
</feature>
<keyword evidence="4 6" id="KW-1133">Transmembrane helix</keyword>
<organism evidence="7 9">
    <name type="scientific">Pseudosulfitobacter pseudonitzschiae</name>
    <dbReference type="NCBI Taxonomy" id="1402135"/>
    <lineage>
        <taxon>Bacteria</taxon>
        <taxon>Pseudomonadati</taxon>
        <taxon>Pseudomonadota</taxon>
        <taxon>Alphaproteobacteria</taxon>
        <taxon>Rhodobacterales</taxon>
        <taxon>Roseobacteraceae</taxon>
        <taxon>Pseudosulfitobacter</taxon>
    </lineage>
</organism>
<dbReference type="AlphaFoldDB" id="A0A073IVK5"/>
<feature type="transmembrane region" description="Helical" evidence="6">
    <location>
        <begin position="21"/>
        <end position="41"/>
    </location>
</feature>
<feature type="transmembrane region" description="Helical" evidence="6">
    <location>
        <begin position="304"/>
        <end position="327"/>
    </location>
</feature>
<dbReference type="EMBL" id="JAMD01000014">
    <property type="protein sequence ID" value="KEJ94378.1"/>
    <property type="molecule type" value="Genomic_DNA"/>
</dbReference>
<comment type="subcellular location">
    <subcellularLocation>
        <location evidence="1">Cell membrane</location>
        <topology evidence="1">Multi-pass membrane protein</topology>
    </subcellularLocation>
</comment>
<reference evidence="8" key="2">
    <citation type="submission" date="2021-01" db="EMBL/GenBank/DDBJ databases">
        <title>Diatom-associated Roseobacters Show Island Model of Population Structure.</title>
        <authorList>
            <person name="Qu L."/>
            <person name="Feng X."/>
            <person name="Chen Y."/>
            <person name="Li L."/>
            <person name="Wang X."/>
            <person name="Hu Z."/>
            <person name="Wang H."/>
            <person name="Luo H."/>
        </authorList>
    </citation>
    <scope>NUCLEOTIDE SEQUENCE</scope>
    <source>
        <strain evidence="8">SM26-45</strain>
    </source>
</reference>
<evidence type="ECO:0000256" key="1">
    <source>
        <dbReference type="ARBA" id="ARBA00004651"/>
    </source>
</evidence>
<evidence type="ECO:0000313" key="7">
    <source>
        <dbReference type="EMBL" id="KEJ94378.1"/>
    </source>
</evidence>
<evidence type="ECO:0000256" key="6">
    <source>
        <dbReference type="SAM" id="Phobius"/>
    </source>
</evidence>
<proteinExistence type="predicted"/>
<evidence type="ECO:0000256" key="5">
    <source>
        <dbReference type="ARBA" id="ARBA00023136"/>
    </source>
</evidence>
<keyword evidence="3 6" id="KW-0812">Transmembrane</keyword>
<dbReference type="PANTHER" id="PTHR30482:SF5">
    <property type="entry name" value="ABC TRANSPORTER PERMEASE PROTEIN"/>
    <property type="match status" value="1"/>
</dbReference>
<dbReference type="RefSeq" id="WP_037929836.1">
    <property type="nucleotide sequence ID" value="NZ_CP054604.1"/>
</dbReference>
<dbReference type="Proteomes" id="UP000809337">
    <property type="component" value="Unassembled WGS sequence"/>
</dbReference>
<keyword evidence="5 6" id="KW-0472">Membrane</keyword>
<dbReference type="PANTHER" id="PTHR30482">
    <property type="entry name" value="HIGH-AFFINITY BRANCHED-CHAIN AMINO ACID TRANSPORT SYSTEM PERMEASE"/>
    <property type="match status" value="1"/>
</dbReference>
<feature type="transmembrane region" description="Helical" evidence="6">
    <location>
        <begin position="224"/>
        <end position="243"/>
    </location>
</feature>
<protein>
    <submittedName>
        <fullName evidence="7">Branched-chain amino acid ABC transporter permease</fullName>
    </submittedName>
</protein>
<gene>
    <name evidence="8" type="ORF">JQX14_14085</name>
    <name evidence="7" type="ORF">SUH3_06855</name>
</gene>
<dbReference type="GeneID" id="68872367"/>
<keyword evidence="9" id="KW-1185">Reference proteome</keyword>
<keyword evidence="2" id="KW-1003">Cell membrane</keyword>
<feature type="transmembrane region" description="Helical" evidence="6">
    <location>
        <begin position="97"/>
        <end position="118"/>
    </location>
</feature>
<dbReference type="Pfam" id="PF02653">
    <property type="entry name" value="BPD_transp_2"/>
    <property type="match status" value="1"/>
</dbReference>
<dbReference type="InterPro" id="IPR043428">
    <property type="entry name" value="LivM-like"/>
</dbReference>
<dbReference type="InterPro" id="IPR001851">
    <property type="entry name" value="ABC_transp_permease"/>
</dbReference>
<feature type="transmembrane region" description="Helical" evidence="6">
    <location>
        <begin position="125"/>
        <end position="144"/>
    </location>
</feature>
<feature type="transmembrane region" description="Helical" evidence="6">
    <location>
        <begin position="176"/>
        <end position="194"/>
    </location>
</feature>
<dbReference type="OrthoDB" id="9814461at2"/>
<dbReference type="CDD" id="cd06581">
    <property type="entry name" value="TM_PBP1_LivM_like"/>
    <property type="match status" value="1"/>
</dbReference>
<feature type="transmembrane region" description="Helical" evidence="6">
    <location>
        <begin position="72"/>
        <end position="91"/>
    </location>
</feature>
<accession>A0A073IVK5</accession>
<reference evidence="7 9" key="1">
    <citation type="submission" date="2014-01" db="EMBL/GenBank/DDBJ databases">
        <title>Sulfitobacter sp. H3 (MCCC 1A00686) Genome Sequencing.</title>
        <authorList>
            <person name="Lai Q."/>
            <person name="Hong Z."/>
        </authorList>
    </citation>
    <scope>NUCLEOTIDE SEQUENCE [LARGE SCALE GENOMIC DNA]</scope>
    <source>
        <strain evidence="7 9">H3</strain>
    </source>
</reference>
<evidence type="ECO:0000256" key="3">
    <source>
        <dbReference type="ARBA" id="ARBA00022692"/>
    </source>
</evidence>
<feature type="transmembrane region" description="Helical" evidence="6">
    <location>
        <begin position="47"/>
        <end position="65"/>
    </location>
</feature>
<name>A0A073IVK5_9RHOB</name>
<dbReference type="GO" id="GO:0015658">
    <property type="term" value="F:branched-chain amino acid transmembrane transporter activity"/>
    <property type="evidence" value="ECO:0007669"/>
    <property type="project" value="InterPro"/>
</dbReference>
<comment type="caution">
    <text evidence="7">The sequence shown here is derived from an EMBL/GenBank/DDBJ whole genome shotgun (WGS) entry which is preliminary data.</text>
</comment>
<dbReference type="GO" id="GO:0005886">
    <property type="term" value="C:plasma membrane"/>
    <property type="evidence" value="ECO:0007669"/>
    <property type="project" value="UniProtKB-SubCell"/>
</dbReference>
<evidence type="ECO:0000256" key="4">
    <source>
        <dbReference type="ARBA" id="ARBA00022989"/>
    </source>
</evidence>
<evidence type="ECO:0000256" key="2">
    <source>
        <dbReference type="ARBA" id="ARBA00022475"/>
    </source>
</evidence>
<evidence type="ECO:0000313" key="8">
    <source>
        <dbReference type="EMBL" id="MBM2355676.1"/>
    </source>
</evidence>
<dbReference type="Proteomes" id="UP000027746">
    <property type="component" value="Unassembled WGS sequence"/>
</dbReference>
<sequence>MDPSGIFPTSYRTDRRVVRTRWQMAALALFVGLMLAAPYLVSGRIVAILNMMMISAVIAVGLQICTGYAGQINLGQAAFMGVGAYTAAILASKTGLTFLLTIPLAGLSAALFGFLFGLTAARIKGFYLALTTIAAQFIFHFAVLNLPSNWMGGSNGITVPPAELFGLRFVGETAQFYMNFAVTAIMIAGAFGIVRSRFGRAFVAVRDDDVAAGIMGINVAATKANAFLIGAFYAGVGGALWAYMIRFVGVDQFTLFHSIFFVAMIIVGGMGSIVGALVGVFVIRIIQEIIATVGPNIADSVSFLGGDIVFAGMNVILGGVIALFMILEPKGLMHRWNIMKSSYRIWPFPY</sequence>
<evidence type="ECO:0000313" key="9">
    <source>
        <dbReference type="Proteomes" id="UP000027746"/>
    </source>
</evidence>
<dbReference type="EMBL" id="JAFBWN010000009">
    <property type="protein sequence ID" value="MBM2355676.1"/>
    <property type="molecule type" value="Genomic_DNA"/>
</dbReference>